<dbReference type="GO" id="GO:0005524">
    <property type="term" value="F:ATP binding"/>
    <property type="evidence" value="ECO:0007669"/>
    <property type="project" value="UniProtKB-KW"/>
</dbReference>
<dbReference type="EMBL" id="LCBL01000003">
    <property type="protein sequence ID" value="KKS09183.1"/>
    <property type="molecule type" value="Genomic_DNA"/>
</dbReference>
<dbReference type="PANTHER" id="PTHR30258">
    <property type="entry name" value="TYPE II SECRETION SYSTEM PROTEIN GSPE-RELATED"/>
    <property type="match status" value="1"/>
</dbReference>
<dbReference type="InterPro" id="IPR001482">
    <property type="entry name" value="T2SS/T4SS_dom"/>
</dbReference>
<evidence type="ECO:0000256" key="4">
    <source>
        <dbReference type="SAM" id="Coils"/>
    </source>
</evidence>
<feature type="compositionally biased region" description="Basic and acidic residues" evidence="5">
    <location>
        <begin position="490"/>
        <end position="506"/>
    </location>
</feature>
<reference evidence="7 8" key="1">
    <citation type="journal article" date="2015" name="Nature">
        <title>rRNA introns, odd ribosomes, and small enigmatic genomes across a large radiation of phyla.</title>
        <authorList>
            <person name="Brown C.T."/>
            <person name="Hug L.A."/>
            <person name="Thomas B.C."/>
            <person name="Sharon I."/>
            <person name="Castelle C.J."/>
            <person name="Singh A."/>
            <person name="Wilkins M.J."/>
            <person name="Williams K.H."/>
            <person name="Banfield J.F."/>
        </authorList>
    </citation>
    <scope>NUCLEOTIDE SEQUENCE [LARGE SCALE GENOMIC DNA]</scope>
</reference>
<dbReference type="Pfam" id="PF05157">
    <property type="entry name" value="MshEN"/>
    <property type="match status" value="1"/>
</dbReference>
<feature type="coiled-coil region" evidence="4">
    <location>
        <begin position="146"/>
        <end position="173"/>
    </location>
</feature>
<keyword evidence="2" id="KW-0547">Nucleotide-binding</keyword>
<dbReference type="InterPro" id="IPR027417">
    <property type="entry name" value="P-loop_NTPase"/>
</dbReference>
<dbReference type="Pfam" id="PF00437">
    <property type="entry name" value="T2SSE"/>
    <property type="match status" value="1"/>
</dbReference>
<dbReference type="Gene3D" id="3.40.50.300">
    <property type="entry name" value="P-loop containing nucleotide triphosphate hydrolases"/>
    <property type="match status" value="1"/>
</dbReference>
<comment type="caution">
    <text evidence="7">The sequence shown here is derived from an EMBL/GenBank/DDBJ whole genome shotgun (WGS) entry which is preliminary data.</text>
</comment>
<dbReference type="FunFam" id="3.30.450.90:FF:000001">
    <property type="entry name" value="Type II secretion system ATPase GspE"/>
    <property type="match status" value="1"/>
</dbReference>
<dbReference type="SMART" id="SM00382">
    <property type="entry name" value="AAA"/>
    <property type="match status" value="1"/>
</dbReference>
<dbReference type="CDD" id="cd01129">
    <property type="entry name" value="PulE-GspE-like"/>
    <property type="match status" value="1"/>
</dbReference>
<dbReference type="InterPro" id="IPR037257">
    <property type="entry name" value="T2SS_E_N_sf"/>
</dbReference>
<accession>A0A0G0Z838</accession>
<comment type="similarity">
    <text evidence="1">Belongs to the GSP E family.</text>
</comment>
<dbReference type="GO" id="GO:0005886">
    <property type="term" value="C:plasma membrane"/>
    <property type="evidence" value="ECO:0007669"/>
    <property type="project" value="TreeGrafter"/>
</dbReference>
<keyword evidence="3" id="KW-0067">ATP-binding</keyword>
<dbReference type="SUPFAM" id="SSF52540">
    <property type="entry name" value="P-loop containing nucleoside triphosphate hydrolases"/>
    <property type="match status" value="2"/>
</dbReference>
<dbReference type="Gene3D" id="3.30.450.90">
    <property type="match status" value="1"/>
</dbReference>
<dbReference type="PATRIC" id="fig|1618344.3.peg.901"/>
<feature type="domain" description="Bacterial type II secretion system protein E" evidence="6">
    <location>
        <begin position="385"/>
        <end position="399"/>
    </location>
</feature>
<dbReference type="SUPFAM" id="SSF160246">
    <property type="entry name" value="EspE N-terminal domain-like"/>
    <property type="match status" value="1"/>
</dbReference>
<evidence type="ECO:0000256" key="3">
    <source>
        <dbReference type="ARBA" id="ARBA00022840"/>
    </source>
</evidence>
<dbReference type="InterPro" id="IPR007831">
    <property type="entry name" value="T2SS_GspE_N"/>
</dbReference>
<evidence type="ECO:0000313" key="7">
    <source>
        <dbReference type="EMBL" id="KKS09183.1"/>
    </source>
</evidence>
<feature type="compositionally biased region" description="Basic and acidic residues" evidence="5">
    <location>
        <begin position="532"/>
        <end position="559"/>
    </location>
</feature>
<feature type="region of interest" description="Disordered" evidence="5">
    <location>
        <begin position="530"/>
        <end position="559"/>
    </location>
</feature>
<evidence type="ECO:0000256" key="1">
    <source>
        <dbReference type="ARBA" id="ARBA00006611"/>
    </source>
</evidence>
<dbReference type="PANTHER" id="PTHR30258:SF1">
    <property type="entry name" value="PROTEIN TRANSPORT PROTEIN HOFB HOMOLOG"/>
    <property type="match status" value="1"/>
</dbReference>
<gene>
    <name evidence="7" type="ORF">UU65_C0003G0238</name>
</gene>
<organism evidence="7 8">
    <name type="scientific">candidate division CPR2 bacterium GW2011_GWC1_41_48</name>
    <dbReference type="NCBI Taxonomy" id="1618344"/>
    <lineage>
        <taxon>Bacteria</taxon>
        <taxon>Bacteria division CPR2</taxon>
    </lineage>
</organism>
<evidence type="ECO:0000313" key="8">
    <source>
        <dbReference type="Proteomes" id="UP000033869"/>
    </source>
</evidence>
<protein>
    <submittedName>
        <fullName evidence="7">Type II secretion system protein E</fullName>
    </submittedName>
</protein>
<feature type="region of interest" description="Disordered" evidence="5">
    <location>
        <begin position="488"/>
        <end position="511"/>
    </location>
</feature>
<dbReference type="PROSITE" id="PS00662">
    <property type="entry name" value="T2SP_E"/>
    <property type="match status" value="1"/>
</dbReference>
<evidence type="ECO:0000259" key="6">
    <source>
        <dbReference type="PROSITE" id="PS00662"/>
    </source>
</evidence>
<evidence type="ECO:0000256" key="5">
    <source>
        <dbReference type="SAM" id="MobiDB-lite"/>
    </source>
</evidence>
<dbReference type="FunFam" id="3.40.50.300:FF:000398">
    <property type="entry name" value="Type IV pilus assembly ATPase PilB"/>
    <property type="match status" value="1"/>
</dbReference>
<name>A0A0G0Z838_UNCC2</name>
<dbReference type="AlphaFoldDB" id="A0A0G0Z838"/>
<dbReference type="Gene3D" id="3.30.300.160">
    <property type="entry name" value="Type II secretion system, protein E, N-terminal domain"/>
    <property type="match status" value="1"/>
</dbReference>
<sequence>MKIKGNEIKYLLVSSGLIAEDQLKEAEKEASEAGQSLDQYLVSKKIVSERELFKTYAKYINVPYIDLRDRIVSKNILFKLPEKHAEKYQAVFFAEENGIFFLAMSDPEDFQAVQFIEKQSGFRVKVFMATSTDVSYILDQYKEGLHSEISQAIVESEEQVQEFKEELKDNATTAQINEIVKEAPIAKALSVLLEYAVKQRASDIHIEPRESTIMVRYRVDGVLRETMTLPLAIQSALVTRIKIISNLKIDEHRIPQDGRFKVNIGDKTIALRVSTLPVIYGEKIVMRLLDESSKPLNLEELGFKGKALEIIKRNLDKSHGMVLVTGPTGSGKSTTLYSILNILNTTGVNISTVEDPIEYRINGVNQTQTNTKAGMTFASGLRALLRQDPDIIMVGEIRDTETAEMAIHASLTGHVVLSTLHTNNAATTLPRFADMGVEAFLIASTVNTVIAQRLVRTICPECKESYEPNAAMIEQIHDAFKLKSQIINNPKDEEDSKLQNQGEKKLRGPANSELYHRSILEKIAEDPSILNRKADDDNEKTTAKETRPTETKEKNTENAPEKIVLYRGKGCSKCDQGYKGRMGIYEVLEIDTEIGDMIINHKSAEDIEEAATKRGMLTMQQDGFLKSLEGITTIEEVLRVTKE</sequence>
<evidence type="ECO:0000256" key="2">
    <source>
        <dbReference type="ARBA" id="ARBA00022741"/>
    </source>
</evidence>
<keyword evidence="4" id="KW-0175">Coiled coil</keyword>
<dbReference type="InterPro" id="IPR003593">
    <property type="entry name" value="AAA+_ATPase"/>
</dbReference>
<dbReference type="Proteomes" id="UP000033869">
    <property type="component" value="Unassembled WGS sequence"/>
</dbReference>
<dbReference type="GO" id="GO:0016887">
    <property type="term" value="F:ATP hydrolysis activity"/>
    <property type="evidence" value="ECO:0007669"/>
    <property type="project" value="TreeGrafter"/>
</dbReference>
<proteinExistence type="inferred from homology"/>